<proteinExistence type="predicted"/>
<accession>A0A507BLZ5</accession>
<evidence type="ECO:0000256" key="1">
    <source>
        <dbReference type="SAM" id="MobiDB-lite"/>
    </source>
</evidence>
<feature type="compositionally biased region" description="Acidic residues" evidence="1">
    <location>
        <begin position="132"/>
        <end position="145"/>
    </location>
</feature>
<evidence type="ECO:0000313" key="3">
    <source>
        <dbReference type="Proteomes" id="UP000319257"/>
    </source>
</evidence>
<keyword evidence="3" id="KW-1185">Reference proteome</keyword>
<reference evidence="2 3" key="1">
    <citation type="submission" date="2019-06" db="EMBL/GenBank/DDBJ databases">
        <title>Draft genome sequence of the filamentous fungus Phialemoniopsis curvata isolated from diesel fuel.</title>
        <authorList>
            <person name="Varaljay V.A."/>
            <person name="Lyon W.J."/>
            <person name="Crouch A.L."/>
            <person name="Drake C.E."/>
            <person name="Hollomon J.M."/>
            <person name="Nadeau L.J."/>
            <person name="Nunn H.S."/>
            <person name="Stevenson B.S."/>
            <person name="Bojanowski C.L."/>
            <person name="Crookes-Goodson W.J."/>
        </authorList>
    </citation>
    <scope>NUCLEOTIDE SEQUENCE [LARGE SCALE GENOMIC DNA]</scope>
    <source>
        <strain evidence="2 3">D216</strain>
    </source>
</reference>
<protein>
    <submittedName>
        <fullName evidence="2">Uncharacterized protein</fullName>
    </submittedName>
</protein>
<sequence>MSATPKKATAAAAGEVDKKNRHGLTENELRIATACLLSLKDGDFAVDKDKLAYHGGYSTPESARVSTGPIIKKLKALMADNGDGTAPAPATPKAKATPKRKAKKDDDGEASATPKKRARKAAKKQEVKEVIEVEEQAADQSEDEGHDLVLQSELEI</sequence>
<dbReference type="InParanoid" id="A0A507BLZ5"/>
<name>A0A507BLZ5_9PEZI</name>
<feature type="compositionally biased region" description="Low complexity" evidence="1">
    <location>
        <begin position="1"/>
        <end position="13"/>
    </location>
</feature>
<dbReference type="Proteomes" id="UP000319257">
    <property type="component" value="Unassembled WGS sequence"/>
</dbReference>
<dbReference type="GeneID" id="41970288"/>
<dbReference type="STRING" id="1093900.A0A507BLZ5"/>
<evidence type="ECO:0000313" key="2">
    <source>
        <dbReference type="EMBL" id="TPX17740.1"/>
    </source>
</evidence>
<feature type="compositionally biased region" description="Basic and acidic residues" evidence="1">
    <location>
        <begin position="15"/>
        <end position="24"/>
    </location>
</feature>
<gene>
    <name evidence="2" type="ORF">E0L32_002841</name>
</gene>
<organism evidence="2 3">
    <name type="scientific">Thyridium curvatum</name>
    <dbReference type="NCBI Taxonomy" id="1093900"/>
    <lineage>
        <taxon>Eukaryota</taxon>
        <taxon>Fungi</taxon>
        <taxon>Dikarya</taxon>
        <taxon>Ascomycota</taxon>
        <taxon>Pezizomycotina</taxon>
        <taxon>Sordariomycetes</taxon>
        <taxon>Sordariomycetidae</taxon>
        <taxon>Thyridiales</taxon>
        <taxon>Thyridiaceae</taxon>
        <taxon>Thyridium</taxon>
    </lineage>
</organism>
<dbReference type="RefSeq" id="XP_030999451.1">
    <property type="nucleotide sequence ID" value="XM_031137075.1"/>
</dbReference>
<comment type="caution">
    <text evidence="2">The sequence shown here is derived from an EMBL/GenBank/DDBJ whole genome shotgun (WGS) entry which is preliminary data.</text>
</comment>
<dbReference type="AlphaFoldDB" id="A0A507BLZ5"/>
<feature type="region of interest" description="Disordered" evidence="1">
    <location>
        <begin position="80"/>
        <end position="156"/>
    </location>
</feature>
<dbReference type="EMBL" id="SKBQ01000012">
    <property type="protein sequence ID" value="TPX17740.1"/>
    <property type="molecule type" value="Genomic_DNA"/>
</dbReference>
<feature type="region of interest" description="Disordered" evidence="1">
    <location>
        <begin position="1"/>
        <end position="24"/>
    </location>
</feature>
<feature type="compositionally biased region" description="Low complexity" evidence="1">
    <location>
        <begin position="85"/>
        <end position="95"/>
    </location>
</feature>